<name>A0A168NLH1_ABSGL</name>
<sequence>MDIVKALLANAKEVLVKKLSWLERGANNAKVTGSTPVVSIHFAFCSPSAEFKAPSVDAAAISGRYSVCDYVFVGQAQ</sequence>
<evidence type="ECO:0000313" key="2">
    <source>
        <dbReference type="Proteomes" id="UP000078561"/>
    </source>
</evidence>
<accession>A0A168NLH1</accession>
<keyword evidence="2" id="KW-1185">Reference proteome</keyword>
<dbReference type="Proteomes" id="UP000078561">
    <property type="component" value="Unassembled WGS sequence"/>
</dbReference>
<organism evidence="1">
    <name type="scientific">Absidia glauca</name>
    <name type="common">Pin mould</name>
    <dbReference type="NCBI Taxonomy" id="4829"/>
    <lineage>
        <taxon>Eukaryota</taxon>
        <taxon>Fungi</taxon>
        <taxon>Fungi incertae sedis</taxon>
        <taxon>Mucoromycota</taxon>
        <taxon>Mucoromycotina</taxon>
        <taxon>Mucoromycetes</taxon>
        <taxon>Mucorales</taxon>
        <taxon>Cunninghamellaceae</taxon>
        <taxon>Absidia</taxon>
    </lineage>
</organism>
<protein>
    <submittedName>
        <fullName evidence="1">Uncharacterized protein</fullName>
    </submittedName>
</protein>
<gene>
    <name evidence="1" type="primary">ABSGL_06499.1 scaffold 8356</name>
</gene>
<dbReference type="EMBL" id="LT553414">
    <property type="protein sequence ID" value="SAM00776.1"/>
    <property type="molecule type" value="Genomic_DNA"/>
</dbReference>
<evidence type="ECO:0000313" key="1">
    <source>
        <dbReference type="EMBL" id="SAM00776.1"/>
    </source>
</evidence>
<dbReference type="AlphaFoldDB" id="A0A168NLH1"/>
<dbReference type="InParanoid" id="A0A168NLH1"/>
<reference evidence="1" key="1">
    <citation type="submission" date="2016-04" db="EMBL/GenBank/DDBJ databases">
        <authorList>
            <person name="Evans L.H."/>
            <person name="Alamgir A."/>
            <person name="Owens N."/>
            <person name="Weber N.D."/>
            <person name="Virtaneva K."/>
            <person name="Barbian K."/>
            <person name="Babar A."/>
            <person name="Rosenke K."/>
        </authorList>
    </citation>
    <scope>NUCLEOTIDE SEQUENCE [LARGE SCALE GENOMIC DNA]</scope>
    <source>
        <strain evidence="1">CBS 101.48</strain>
    </source>
</reference>
<proteinExistence type="predicted"/>
<dbReference type="OrthoDB" id="10569499at2759"/>